<dbReference type="Proteomes" id="UP001066276">
    <property type="component" value="Chromosome 1_2"/>
</dbReference>
<reference evidence="1" key="1">
    <citation type="journal article" date="2022" name="bioRxiv">
        <title>Sequencing and chromosome-scale assembly of the giantPleurodeles waltlgenome.</title>
        <authorList>
            <person name="Brown T."/>
            <person name="Elewa A."/>
            <person name="Iarovenko S."/>
            <person name="Subramanian E."/>
            <person name="Araus A.J."/>
            <person name="Petzold A."/>
            <person name="Susuki M."/>
            <person name="Suzuki K.-i.T."/>
            <person name="Hayashi T."/>
            <person name="Toyoda A."/>
            <person name="Oliveira C."/>
            <person name="Osipova E."/>
            <person name="Leigh N.D."/>
            <person name="Simon A."/>
            <person name="Yun M.H."/>
        </authorList>
    </citation>
    <scope>NUCLEOTIDE SEQUENCE</scope>
    <source>
        <strain evidence="1">20211129_DDA</strain>
        <tissue evidence="1">Liver</tissue>
    </source>
</reference>
<gene>
    <name evidence="1" type="ORF">NDU88_001846</name>
</gene>
<proteinExistence type="predicted"/>
<evidence type="ECO:0000313" key="1">
    <source>
        <dbReference type="EMBL" id="KAJ1206441.1"/>
    </source>
</evidence>
<dbReference type="EMBL" id="JANPWB010000002">
    <property type="protein sequence ID" value="KAJ1206441.1"/>
    <property type="molecule type" value="Genomic_DNA"/>
</dbReference>
<name>A0AAV7W167_PLEWA</name>
<keyword evidence="2" id="KW-1185">Reference proteome</keyword>
<organism evidence="1 2">
    <name type="scientific">Pleurodeles waltl</name>
    <name type="common">Iberian ribbed newt</name>
    <dbReference type="NCBI Taxonomy" id="8319"/>
    <lineage>
        <taxon>Eukaryota</taxon>
        <taxon>Metazoa</taxon>
        <taxon>Chordata</taxon>
        <taxon>Craniata</taxon>
        <taxon>Vertebrata</taxon>
        <taxon>Euteleostomi</taxon>
        <taxon>Amphibia</taxon>
        <taxon>Batrachia</taxon>
        <taxon>Caudata</taxon>
        <taxon>Salamandroidea</taxon>
        <taxon>Salamandridae</taxon>
        <taxon>Pleurodelinae</taxon>
        <taxon>Pleurodeles</taxon>
    </lineage>
</organism>
<comment type="caution">
    <text evidence="1">The sequence shown here is derived from an EMBL/GenBank/DDBJ whole genome shotgun (WGS) entry which is preliminary data.</text>
</comment>
<protein>
    <submittedName>
        <fullName evidence="1">Uncharacterized protein</fullName>
    </submittedName>
</protein>
<dbReference type="AlphaFoldDB" id="A0AAV7W167"/>
<sequence length="120" mass="13008">MRAVWIAWVPEEDTAEGRGWSPLTMTGTRSGDSKIIDIMTGGFSLDTLPRIQSSNIGGSWLRLGAWQAHRSIRTGGSHEMLCDVAQDKAAWEGLHEQVIGAVTRLDGKGLTHGRTDGSHP</sequence>
<accession>A0AAV7W167</accession>
<evidence type="ECO:0000313" key="2">
    <source>
        <dbReference type="Proteomes" id="UP001066276"/>
    </source>
</evidence>